<dbReference type="Proteomes" id="UP000601108">
    <property type="component" value="Unassembled WGS sequence"/>
</dbReference>
<evidence type="ECO:0000256" key="5">
    <source>
        <dbReference type="ARBA" id="ARBA00022842"/>
    </source>
</evidence>
<evidence type="ECO:0000256" key="1">
    <source>
        <dbReference type="ARBA" id="ARBA00012493"/>
    </source>
</evidence>
<dbReference type="EMBL" id="BMWS01000013">
    <property type="protein sequence ID" value="GGX20088.1"/>
    <property type="molecule type" value="Genomic_DNA"/>
</dbReference>
<comment type="similarity">
    <text evidence="8">Belongs to the bacterial reverse transcriptase family.</text>
</comment>
<dbReference type="InterPro" id="IPR000123">
    <property type="entry name" value="Reverse_transcriptase_msDNA"/>
</dbReference>
<dbReference type="InterPro" id="IPR043502">
    <property type="entry name" value="DNA/RNA_pol_sf"/>
</dbReference>
<dbReference type="Pfam" id="PF00078">
    <property type="entry name" value="RVT_1"/>
    <property type="match status" value="1"/>
</dbReference>
<dbReference type="GO" id="GO:0003723">
    <property type="term" value="F:RNA binding"/>
    <property type="evidence" value="ECO:0007669"/>
    <property type="project" value="InterPro"/>
</dbReference>
<dbReference type="PANTHER" id="PTHR34047:SF7">
    <property type="entry name" value="RNA-DIRECTED DNA POLYMERASE"/>
    <property type="match status" value="1"/>
</dbReference>
<gene>
    <name evidence="12" type="ORF">GCM10007384_21870</name>
</gene>
<dbReference type="EC" id="2.7.7.49" evidence="1"/>
<accession>A0A918N473</accession>
<keyword evidence="7" id="KW-0051">Antiviral defense</keyword>
<protein>
    <recommendedName>
        <fullName evidence="1">RNA-directed DNA polymerase</fullName>
        <ecNumber evidence="1">2.7.7.49</ecNumber>
    </recommendedName>
</protein>
<feature type="region of interest" description="Disordered" evidence="10">
    <location>
        <begin position="97"/>
        <end position="125"/>
    </location>
</feature>
<sequence length="513" mass="60126">MYEGNKIHLIATFFIPYTMADSATRRQEIYDKIKESSKDQYILEEMKRLGFWNEGQVDFETVNQYFKEESELSQQLQKLLREKRLVENPEAFLAQKHKERKLASKQSQKETKEKREKLRQEKADRWKESKEKDILFLGAGYSHTLHDKSTKQDRLQQEKLPVLQNAEDVAKAMDISIGQLRFLSFSRKNSKINHYKRFQIPKKTGGFRYISAPQPKLKKAQHWILENILNKVTMHPQAHGCVIGKSIKTNAIPHVAKDVVINQDLKNFFPSIVYPRIKGVFQSLGYSDQVATIFALLCSEPKIVEISVLGEDYYAQRGERFLPQGSPCSPAITNIICRKLDYRLDGLARKYGFSYTRYVDDLTFSGEKDQYAHITNMLKYSRRVVKEENFTLHPDKLRVMKKGVRQEVTGVVVNEKPNIDKKSLKRFRALLYQIEKDGLKDKVWTGKADLLSQIHGYANFINQIDQEKGKKYKEKVNIILERYNYKDNHRKQYVKTFVKPKGLMSKLRSFFRK</sequence>
<keyword evidence="6 12" id="KW-0695">RNA-directed DNA polymerase</keyword>
<feature type="compositionally biased region" description="Basic and acidic residues" evidence="10">
    <location>
        <begin position="107"/>
        <end position="125"/>
    </location>
</feature>
<evidence type="ECO:0000313" key="12">
    <source>
        <dbReference type="EMBL" id="GGX20088.1"/>
    </source>
</evidence>
<proteinExistence type="inferred from homology"/>
<evidence type="ECO:0000256" key="8">
    <source>
        <dbReference type="ARBA" id="ARBA00034120"/>
    </source>
</evidence>
<name>A0A918N473_9FLAO</name>
<dbReference type="InterPro" id="IPR000477">
    <property type="entry name" value="RT_dom"/>
</dbReference>
<evidence type="ECO:0000256" key="10">
    <source>
        <dbReference type="SAM" id="MobiDB-lite"/>
    </source>
</evidence>
<comment type="catalytic activity">
    <reaction evidence="9">
        <text>DNA(n) + a 2'-deoxyribonucleoside 5'-triphosphate = DNA(n+1) + diphosphate</text>
        <dbReference type="Rhea" id="RHEA:22508"/>
        <dbReference type="Rhea" id="RHEA-COMP:17339"/>
        <dbReference type="Rhea" id="RHEA-COMP:17340"/>
        <dbReference type="ChEBI" id="CHEBI:33019"/>
        <dbReference type="ChEBI" id="CHEBI:61560"/>
        <dbReference type="ChEBI" id="CHEBI:173112"/>
        <dbReference type="EC" id="2.7.7.49"/>
    </reaction>
</comment>
<evidence type="ECO:0000256" key="7">
    <source>
        <dbReference type="ARBA" id="ARBA00023118"/>
    </source>
</evidence>
<keyword evidence="13" id="KW-1185">Reference proteome</keyword>
<reference evidence="12 13" key="1">
    <citation type="journal article" date="2014" name="Int. J. Syst. Evol. Microbiol.">
        <title>Complete genome sequence of Corynebacterium casei LMG S-19264T (=DSM 44701T), isolated from a smear-ripened cheese.</title>
        <authorList>
            <consortium name="US DOE Joint Genome Institute (JGI-PGF)"/>
            <person name="Walter F."/>
            <person name="Albersmeier A."/>
            <person name="Kalinowski J."/>
            <person name="Ruckert C."/>
        </authorList>
    </citation>
    <scope>NUCLEOTIDE SEQUENCE [LARGE SCALE GENOMIC DNA]</scope>
    <source>
        <strain evidence="12 13">KCTC 12285</strain>
    </source>
</reference>
<evidence type="ECO:0000256" key="3">
    <source>
        <dbReference type="ARBA" id="ARBA00022695"/>
    </source>
</evidence>
<keyword evidence="5" id="KW-0460">Magnesium</keyword>
<dbReference type="InterPro" id="IPR051083">
    <property type="entry name" value="GrpII_Intron_Splice-Mob/Def"/>
</dbReference>
<keyword evidence="4" id="KW-0479">Metal-binding</keyword>
<evidence type="ECO:0000256" key="4">
    <source>
        <dbReference type="ARBA" id="ARBA00022723"/>
    </source>
</evidence>
<feature type="domain" description="Reverse transcriptase" evidence="11">
    <location>
        <begin position="181"/>
        <end position="413"/>
    </location>
</feature>
<evidence type="ECO:0000256" key="9">
    <source>
        <dbReference type="ARBA" id="ARBA00048173"/>
    </source>
</evidence>
<evidence type="ECO:0000256" key="2">
    <source>
        <dbReference type="ARBA" id="ARBA00022679"/>
    </source>
</evidence>
<keyword evidence="2" id="KW-0808">Transferase</keyword>
<dbReference type="GO" id="GO:0051607">
    <property type="term" value="P:defense response to virus"/>
    <property type="evidence" value="ECO:0007669"/>
    <property type="project" value="UniProtKB-KW"/>
</dbReference>
<organism evidence="12 13">
    <name type="scientific">Aquimarina muelleri</name>
    <dbReference type="NCBI Taxonomy" id="279356"/>
    <lineage>
        <taxon>Bacteria</taxon>
        <taxon>Pseudomonadati</taxon>
        <taxon>Bacteroidota</taxon>
        <taxon>Flavobacteriia</taxon>
        <taxon>Flavobacteriales</taxon>
        <taxon>Flavobacteriaceae</taxon>
        <taxon>Aquimarina</taxon>
    </lineage>
</organism>
<dbReference type="AlphaFoldDB" id="A0A918N473"/>
<dbReference type="GO" id="GO:0046872">
    <property type="term" value="F:metal ion binding"/>
    <property type="evidence" value="ECO:0007669"/>
    <property type="project" value="UniProtKB-KW"/>
</dbReference>
<evidence type="ECO:0000256" key="6">
    <source>
        <dbReference type="ARBA" id="ARBA00022918"/>
    </source>
</evidence>
<evidence type="ECO:0000313" key="13">
    <source>
        <dbReference type="Proteomes" id="UP000601108"/>
    </source>
</evidence>
<dbReference type="PRINTS" id="PR00866">
    <property type="entry name" value="RNADNAPOLMS"/>
</dbReference>
<evidence type="ECO:0000259" key="11">
    <source>
        <dbReference type="PROSITE" id="PS50878"/>
    </source>
</evidence>
<dbReference type="PROSITE" id="PS50878">
    <property type="entry name" value="RT_POL"/>
    <property type="match status" value="1"/>
</dbReference>
<dbReference type="SUPFAM" id="SSF56672">
    <property type="entry name" value="DNA/RNA polymerases"/>
    <property type="match status" value="1"/>
</dbReference>
<comment type="caution">
    <text evidence="12">The sequence shown here is derived from an EMBL/GenBank/DDBJ whole genome shotgun (WGS) entry which is preliminary data.</text>
</comment>
<keyword evidence="3" id="KW-0548">Nucleotidyltransferase</keyword>
<dbReference type="PANTHER" id="PTHR34047">
    <property type="entry name" value="NUCLEAR INTRON MATURASE 1, MITOCHONDRIAL-RELATED"/>
    <property type="match status" value="1"/>
</dbReference>
<dbReference type="CDD" id="cd03487">
    <property type="entry name" value="RT_Bac_retron_II"/>
    <property type="match status" value="1"/>
</dbReference>
<dbReference type="GO" id="GO:0003964">
    <property type="term" value="F:RNA-directed DNA polymerase activity"/>
    <property type="evidence" value="ECO:0007669"/>
    <property type="project" value="UniProtKB-KW"/>
</dbReference>